<sequence>MHVSRLLILGLVAGLAACSSDKTLRTMPNNTDGPDEFRILPGKELTQPKDYAALPAPTPGEANRTDLDPVGDAVVALGGRVPSSDSANTIGSSDGALVNYASRNGRTADIRQTTRLEDEDFRKKRGRFTNIRLKKTNIYEKVYRPLDLEENDEWWRWRRAGARTPAAPIGE</sequence>
<keyword evidence="2" id="KW-1185">Reference proteome</keyword>
<dbReference type="STRING" id="1280847.SAMN04488036_103233"/>
<accession>A0A1I4DNN4</accession>
<dbReference type="OrthoDB" id="7876689at2"/>
<proteinExistence type="predicted"/>
<dbReference type="EMBL" id="FOSZ01000003">
    <property type="protein sequence ID" value="SFK93656.1"/>
    <property type="molecule type" value="Genomic_DNA"/>
</dbReference>
<evidence type="ECO:0000313" key="2">
    <source>
        <dbReference type="Proteomes" id="UP000198851"/>
    </source>
</evidence>
<organism evidence="1 2">
    <name type="scientific">Shimia haliotis</name>
    <dbReference type="NCBI Taxonomy" id="1280847"/>
    <lineage>
        <taxon>Bacteria</taxon>
        <taxon>Pseudomonadati</taxon>
        <taxon>Pseudomonadota</taxon>
        <taxon>Alphaproteobacteria</taxon>
        <taxon>Rhodobacterales</taxon>
        <taxon>Roseobacteraceae</taxon>
    </lineage>
</organism>
<gene>
    <name evidence="1" type="ORF">SAMN04488036_103233</name>
</gene>
<dbReference type="RefSeq" id="WP_093323186.1">
    <property type="nucleotide sequence ID" value="NZ_FOSZ01000003.1"/>
</dbReference>
<protein>
    <submittedName>
        <fullName evidence="1">Beta-barrel assembly machine subunit BamF</fullName>
    </submittedName>
</protein>
<dbReference type="InterPro" id="IPR021395">
    <property type="entry name" value="DUF3035"/>
</dbReference>
<dbReference type="AlphaFoldDB" id="A0A1I4DNN4"/>
<reference evidence="2" key="1">
    <citation type="submission" date="2016-10" db="EMBL/GenBank/DDBJ databases">
        <authorList>
            <person name="Varghese N."/>
            <person name="Submissions S."/>
        </authorList>
    </citation>
    <scope>NUCLEOTIDE SEQUENCE [LARGE SCALE GENOMIC DNA]</scope>
    <source>
        <strain evidence="2">DSM 28453</strain>
    </source>
</reference>
<dbReference type="Pfam" id="PF11233">
    <property type="entry name" value="DUF3035"/>
    <property type="match status" value="1"/>
</dbReference>
<evidence type="ECO:0000313" key="1">
    <source>
        <dbReference type="EMBL" id="SFK93656.1"/>
    </source>
</evidence>
<name>A0A1I4DNN4_9RHOB</name>
<dbReference type="Proteomes" id="UP000198851">
    <property type="component" value="Unassembled WGS sequence"/>
</dbReference>
<dbReference type="PROSITE" id="PS51257">
    <property type="entry name" value="PROKAR_LIPOPROTEIN"/>
    <property type="match status" value="1"/>
</dbReference>